<dbReference type="SMART" id="SM00487">
    <property type="entry name" value="DEXDc"/>
    <property type="match status" value="1"/>
</dbReference>
<feature type="domain" description="Helicase ATP-binding" evidence="3">
    <location>
        <begin position="476"/>
        <end position="730"/>
    </location>
</feature>
<dbReference type="SUPFAM" id="SSF52540">
    <property type="entry name" value="P-loop containing nucleoside triphosphate hydrolases"/>
    <property type="match status" value="2"/>
</dbReference>
<accession>A0A196SF46</accession>
<keyword evidence="1" id="KW-0378">Hydrolase</keyword>
<dbReference type="GO" id="GO:0016787">
    <property type="term" value="F:hydrolase activity"/>
    <property type="evidence" value="ECO:0007669"/>
    <property type="project" value="UniProtKB-KW"/>
</dbReference>
<dbReference type="STRING" id="478820.A0A196SF46"/>
<dbReference type="InterPro" id="IPR050496">
    <property type="entry name" value="SNF2_RAD54_helicase_repair"/>
</dbReference>
<feature type="compositionally biased region" description="Basic and acidic residues" evidence="2">
    <location>
        <begin position="537"/>
        <end position="549"/>
    </location>
</feature>
<evidence type="ECO:0000256" key="2">
    <source>
        <dbReference type="SAM" id="MobiDB-lite"/>
    </source>
</evidence>
<dbReference type="InterPro" id="IPR049730">
    <property type="entry name" value="SNF2/RAD54-like_C"/>
</dbReference>
<dbReference type="OrthoDB" id="413460at2759"/>
<feature type="domain" description="Helicase C-terminal" evidence="4">
    <location>
        <begin position="906"/>
        <end position="1065"/>
    </location>
</feature>
<protein>
    <submittedName>
        <fullName evidence="5">ERCC6, DNA excision repair protein</fullName>
    </submittedName>
</protein>
<dbReference type="AlphaFoldDB" id="A0A196SF46"/>
<dbReference type="GO" id="GO:0005524">
    <property type="term" value="F:ATP binding"/>
    <property type="evidence" value="ECO:0007669"/>
    <property type="project" value="InterPro"/>
</dbReference>
<evidence type="ECO:0000259" key="4">
    <source>
        <dbReference type="PROSITE" id="PS51194"/>
    </source>
</evidence>
<feature type="compositionally biased region" description="Basic and acidic residues" evidence="2">
    <location>
        <begin position="219"/>
        <end position="257"/>
    </location>
</feature>
<dbReference type="Gene3D" id="3.40.50.300">
    <property type="entry name" value="P-loop containing nucleotide triphosphate hydrolases"/>
    <property type="match status" value="1"/>
</dbReference>
<dbReference type="GO" id="GO:0005634">
    <property type="term" value="C:nucleus"/>
    <property type="evidence" value="ECO:0007669"/>
    <property type="project" value="TreeGrafter"/>
</dbReference>
<dbReference type="CDD" id="cd18793">
    <property type="entry name" value="SF2_C_SNF"/>
    <property type="match status" value="1"/>
</dbReference>
<proteinExistence type="predicted"/>
<feature type="region of interest" description="Disordered" evidence="2">
    <location>
        <begin position="332"/>
        <end position="367"/>
    </location>
</feature>
<dbReference type="GO" id="GO:0006283">
    <property type="term" value="P:transcription-coupled nucleotide-excision repair"/>
    <property type="evidence" value="ECO:0007669"/>
    <property type="project" value="TreeGrafter"/>
</dbReference>
<sequence length="1274" mass="144201">MEAEGRVPNDKDESHPIPVGLGVRKRKIDMTKIHTVGKDNLDSTFSGSTRSLLSSLGVKVLDSEEVERNIMDQAKSLSERSGPEYLELTELCSFSLPTTSLKNLNRLSMQYKDQLQKTSFSSQRLSSVMDDVSFVRLKLRVVLNEVEKREHKNAQKRLLSVSSTSEPKRPRTDVSNASSHSLHVARLFQKSLSSQKEVAATKQLDGGVEASSQEMEVPSQEKEVEKSEKEAEKEMPSQEKVMEVEKEAEKEMPSQEKKVMEVEEPVMEMEKPVKEVKKTARDNEKEVPRRKPTTSEDDDLDVACPVCGEAFSANTTLRQRTAHVEACLRRANTPNAPPAKPKKAEEEDGLWEEEETTPHAPAGERVDVGGVHGRRVIHDDGDDAYYRSLLASYLEWRAATGSPAGEALCEQYHQTADSIYEWRACGQTPKAAAVQEALDRFYREEPAVLLPSGYAMLRHLWEVLYPYQRRGVEWVLGLHAQGVGGIVADEMGLGKTLQIVAALVALKFTQEAIRRGRNLSCLPKGEVEGADGSESGGKSDNENGGKSDIESGGNSDIESGGKDGGKNTATNPNTLQSQETITHAHATDTPVDLNTRHLPSLLIVPATLLGHWLRELRHWCPLLRSVVMHSTSQTVADGASLRSVLLQCRAKHRYDVIITTYEGIRLSTLYTKQEWFYAILDEGGKIKNAKVGVSRACKQLRTVHRLLISGTPLQNNLKELWSLVDFVFPGRLGTIEAFVSSFVVPISRGIYSNATRQASSLGYQCSLMLQDSVSPFILRRLKKDVKKELPPKTEQVLSCLLSPLQEKKYLEYLQSEQVQSSLLGRVMPFKAIIRLRQICNHPVFYQSLARMGAAREREPQPTRLRHVEGMLYQPEYEKKARKEEEEEEEAIDYDAVDWRESSKMLVMNEVLHLWKKEGHKVLVYTQTVSMLNIIERYAKEQGFSFCRMDGSTPIVKRQALVDLFNGRADVFLFLLTTRVGGLGINLVGADRVILFDPDWNPSVDIQARERCWRIGQRRPVTVYRLITSGTIEEKIYHRQIFKTVLSNRVLGEGNDLCSFTSTNLNDLFSYVKRPKGTETGEIFPQGQILEEDLEEEDEAEDDKKVIACLFNHGELKSVFNHEYAFNNTDLVTVSRLDREAREEAEVLQERLRESRQQYIEENPIMSEVGRERFGEGSAKEREAKMSSAMILKRLKERKSVSSENQTAVSESHVSLANQILHYFRVRKDHRASTDSVLSFFKGQIKNQDKYLFRRLLKGFATYKDDIWTLRKEWL</sequence>
<dbReference type="Gene3D" id="3.40.50.10810">
    <property type="entry name" value="Tandem AAA-ATPase domain"/>
    <property type="match status" value="2"/>
</dbReference>
<dbReference type="Proteomes" id="UP000078348">
    <property type="component" value="Unassembled WGS sequence"/>
</dbReference>
<feature type="compositionally biased region" description="Basic and acidic residues" evidence="2">
    <location>
        <begin position="275"/>
        <end position="289"/>
    </location>
</feature>
<dbReference type="PROSITE" id="PS51192">
    <property type="entry name" value="HELICASE_ATP_BIND_1"/>
    <property type="match status" value="1"/>
</dbReference>
<evidence type="ECO:0000256" key="1">
    <source>
        <dbReference type="ARBA" id="ARBA00022801"/>
    </source>
</evidence>
<dbReference type="EMBL" id="LXWW01000230">
    <property type="protein sequence ID" value="OAO14599.1"/>
    <property type="molecule type" value="Genomic_DNA"/>
</dbReference>
<feature type="region of interest" description="Disordered" evidence="2">
    <location>
        <begin position="523"/>
        <end position="573"/>
    </location>
</feature>
<dbReference type="SMART" id="SM00490">
    <property type="entry name" value="HELICc"/>
    <property type="match status" value="1"/>
</dbReference>
<evidence type="ECO:0000313" key="5">
    <source>
        <dbReference type="EMBL" id="OAO14599.1"/>
    </source>
</evidence>
<feature type="compositionally biased region" description="Acidic residues" evidence="2">
    <location>
        <begin position="346"/>
        <end position="355"/>
    </location>
</feature>
<dbReference type="InterPro" id="IPR014001">
    <property type="entry name" value="Helicase_ATP-bd"/>
</dbReference>
<dbReference type="InterPro" id="IPR027417">
    <property type="entry name" value="P-loop_NTPase"/>
</dbReference>
<dbReference type="InterPro" id="IPR001650">
    <property type="entry name" value="Helicase_C-like"/>
</dbReference>
<dbReference type="PANTHER" id="PTHR45629:SF7">
    <property type="entry name" value="DNA EXCISION REPAIR PROTEIN ERCC-6-RELATED"/>
    <property type="match status" value="1"/>
</dbReference>
<feature type="region of interest" description="Disordered" evidence="2">
    <location>
        <begin position="152"/>
        <end position="180"/>
    </location>
</feature>
<feature type="region of interest" description="Disordered" evidence="2">
    <location>
        <begin position="206"/>
        <end position="257"/>
    </location>
</feature>
<dbReference type="PANTHER" id="PTHR45629">
    <property type="entry name" value="SNF2/RAD54 FAMILY MEMBER"/>
    <property type="match status" value="1"/>
</dbReference>
<name>A0A196SF46_BLAHN</name>
<comment type="caution">
    <text evidence="5">The sequence shown here is derived from an EMBL/GenBank/DDBJ whole genome shotgun (WGS) entry which is preliminary data.</text>
</comment>
<dbReference type="PROSITE" id="PS51194">
    <property type="entry name" value="HELICASE_CTER"/>
    <property type="match status" value="1"/>
</dbReference>
<evidence type="ECO:0000259" key="3">
    <source>
        <dbReference type="PROSITE" id="PS51192"/>
    </source>
</evidence>
<dbReference type="Pfam" id="PF00271">
    <property type="entry name" value="Helicase_C"/>
    <property type="match status" value="1"/>
</dbReference>
<dbReference type="GO" id="GO:0008094">
    <property type="term" value="F:ATP-dependent activity, acting on DNA"/>
    <property type="evidence" value="ECO:0007669"/>
    <property type="project" value="TreeGrafter"/>
</dbReference>
<dbReference type="InterPro" id="IPR000330">
    <property type="entry name" value="SNF2_N"/>
</dbReference>
<organism evidence="5 6">
    <name type="scientific">Blastocystis sp. subtype 1 (strain ATCC 50177 / NandII)</name>
    <dbReference type="NCBI Taxonomy" id="478820"/>
    <lineage>
        <taxon>Eukaryota</taxon>
        <taxon>Sar</taxon>
        <taxon>Stramenopiles</taxon>
        <taxon>Bigyra</taxon>
        <taxon>Opalozoa</taxon>
        <taxon>Opalinata</taxon>
        <taxon>Blastocystidae</taxon>
        <taxon>Blastocystis</taxon>
    </lineage>
</organism>
<reference evidence="5 6" key="1">
    <citation type="submission" date="2016-05" db="EMBL/GenBank/DDBJ databases">
        <title>Nuclear genome of Blastocystis sp. subtype 1 NandII.</title>
        <authorList>
            <person name="Gentekaki E."/>
            <person name="Curtis B."/>
            <person name="Stairs C."/>
            <person name="Eme L."/>
            <person name="Herman E."/>
            <person name="Klimes V."/>
            <person name="Arias M.C."/>
            <person name="Elias M."/>
            <person name="Hilliou F."/>
            <person name="Klute M."/>
            <person name="Malik S.-B."/>
            <person name="Pightling A."/>
            <person name="Rachubinski R."/>
            <person name="Salas D."/>
            <person name="Schlacht A."/>
            <person name="Suga H."/>
            <person name="Archibald J."/>
            <person name="Ball S.G."/>
            <person name="Clark G."/>
            <person name="Dacks J."/>
            <person name="Van Der Giezen M."/>
            <person name="Tsaousis A."/>
            <person name="Roger A."/>
        </authorList>
    </citation>
    <scope>NUCLEOTIDE SEQUENCE [LARGE SCALE GENOMIC DNA]</scope>
    <source>
        <strain evidence="6">ATCC 50177 / NandII</strain>
    </source>
</reference>
<feature type="region of interest" description="Disordered" evidence="2">
    <location>
        <begin position="275"/>
        <end position="298"/>
    </location>
</feature>
<evidence type="ECO:0000313" key="6">
    <source>
        <dbReference type="Proteomes" id="UP000078348"/>
    </source>
</evidence>
<dbReference type="InterPro" id="IPR038718">
    <property type="entry name" value="SNF2-like_sf"/>
</dbReference>
<gene>
    <name evidence="5" type="ORF">AV274_3705</name>
</gene>
<dbReference type="Pfam" id="PF00176">
    <property type="entry name" value="SNF2-rel_dom"/>
    <property type="match status" value="1"/>
</dbReference>
<keyword evidence="6" id="KW-1185">Reference proteome</keyword>